<reference evidence="2 3" key="1">
    <citation type="submission" date="2018-10" db="EMBL/GenBank/DDBJ databases">
        <title>Sequencing the genomes of 1000 actinobacteria strains.</title>
        <authorList>
            <person name="Klenk H.-P."/>
        </authorList>
    </citation>
    <scope>NUCLEOTIDE SEQUENCE [LARGE SCALE GENOMIC DNA]</scope>
    <source>
        <strain evidence="2 3">DSM 44267</strain>
    </source>
</reference>
<dbReference type="Pfam" id="PF08666">
    <property type="entry name" value="SAF"/>
    <property type="match status" value="1"/>
</dbReference>
<dbReference type="Proteomes" id="UP000278440">
    <property type="component" value="Unassembled WGS sequence"/>
</dbReference>
<organism evidence="2 3">
    <name type="scientific">Terracoccus luteus</name>
    <dbReference type="NCBI Taxonomy" id="53356"/>
    <lineage>
        <taxon>Bacteria</taxon>
        <taxon>Bacillati</taxon>
        <taxon>Actinomycetota</taxon>
        <taxon>Actinomycetes</taxon>
        <taxon>Micrococcales</taxon>
        <taxon>Intrasporangiaceae</taxon>
        <taxon>Terracoccus</taxon>
    </lineage>
</organism>
<accession>A0A495XTQ9</accession>
<gene>
    <name evidence="2" type="ORF">DFJ68_0732</name>
</gene>
<evidence type="ECO:0000313" key="3">
    <source>
        <dbReference type="Proteomes" id="UP000278440"/>
    </source>
</evidence>
<evidence type="ECO:0000313" key="2">
    <source>
        <dbReference type="EMBL" id="RKT77312.1"/>
    </source>
</evidence>
<comment type="caution">
    <text evidence="2">The sequence shown here is derived from an EMBL/GenBank/DDBJ whole genome shotgun (WGS) entry which is preliminary data.</text>
</comment>
<name>A0A495XTQ9_9MICO</name>
<keyword evidence="3" id="KW-1185">Reference proteome</keyword>
<dbReference type="InterPro" id="IPR013974">
    <property type="entry name" value="SAF"/>
</dbReference>
<dbReference type="AlphaFoldDB" id="A0A495XTQ9"/>
<evidence type="ECO:0000259" key="1">
    <source>
        <dbReference type="SMART" id="SM00858"/>
    </source>
</evidence>
<proteinExistence type="predicted"/>
<sequence length="222" mass="22408">MSGVHDMSELPRPAAKRLRRPSWRDSRLLVGVLLVLLAATLGARAVAAADDRVPVWVAAGDLVAGDAVGVDGLRAADVRLADDMDSYLAATSAPPPGSVVLRDVRAGELLPRSAVGTSAELDVQRVTVSADTVSTTGLVRGSRVDLYVTPKTRVGAEEPPGTTRVLRAAGVAAVAPAGGGFGANATTSVQLFVPTASVQDVVEAVDGGAKLTLVPVAGASGS</sequence>
<protein>
    <recommendedName>
        <fullName evidence="1">SAF domain-containing protein</fullName>
    </recommendedName>
</protein>
<dbReference type="EMBL" id="RBXT01000001">
    <property type="protein sequence ID" value="RKT77312.1"/>
    <property type="molecule type" value="Genomic_DNA"/>
</dbReference>
<dbReference type="SMART" id="SM00858">
    <property type="entry name" value="SAF"/>
    <property type="match status" value="1"/>
</dbReference>
<feature type="domain" description="SAF" evidence="1">
    <location>
        <begin position="53"/>
        <end position="116"/>
    </location>
</feature>